<proteinExistence type="predicted"/>
<gene>
    <name evidence="1" type="ORF">ACFPWU_02270</name>
</gene>
<sequence length="227" mass="24953">MPVVHAYVPPERFVVGTVGQPGQRTFFLQARTGARVTSVALEKQQVLALAERIEQMLDDLLTLPQYRSTVPAVAPQHLVDSSPLEQPIVEEFRVGTMTLSWDEETSEAVLEIFPVDGGPAFVEIQDEDVASEPAPEALATHDFLDDDPEMDEDLASSLADALSDVLGEEEYEEMMLVRMPAGQARAFAARAQRVVEAGRPTCPFCNEAMDPSGHLCVRANGFRRRLS</sequence>
<accession>A0ABW1QW01</accession>
<evidence type="ECO:0000313" key="2">
    <source>
        <dbReference type="Proteomes" id="UP001596098"/>
    </source>
</evidence>
<dbReference type="Pfam" id="PF11290">
    <property type="entry name" value="DUF3090"/>
    <property type="match status" value="1"/>
</dbReference>
<keyword evidence="2" id="KW-1185">Reference proteome</keyword>
<comment type="caution">
    <text evidence="1">The sequence shown here is derived from an EMBL/GenBank/DDBJ whole genome shotgun (WGS) entry which is preliminary data.</text>
</comment>
<dbReference type="NCBIfam" id="TIGR03847">
    <property type="entry name" value="conserved hypothetical protein"/>
    <property type="match status" value="1"/>
</dbReference>
<reference evidence="2" key="1">
    <citation type="journal article" date="2019" name="Int. J. Syst. Evol. Microbiol.">
        <title>The Global Catalogue of Microorganisms (GCM) 10K type strain sequencing project: providing services to taxonomists for standard genome sequencing and annotation.</title>
        <authorList>
            <consortium name="The Broad Institute Genomics Platform"/>
            <consortium name="The Broad Institute Genome Sequencing Center for Infectious Disease"/>
            <person name="Wu L."/>
            <person name="Ma J."/>
        </authorList>
    </citation>
    <scope>NUCLEOTIDE SEQUENCE [LARGE SCALE GENOMIC DNA]</scope>
    <source>
        <strain evidence="2">DFY28</strain>
    </source>
</reference>
<organism evidence="1 2">
    <name type="scientific">Nocardioides yefusunii</name>
    <dbReference type="NCBI Taxonomy" id="2500546"/>
    <lineage>
        <taxon>Bacteria</taxon>
        <taxon>Bacillati</taxon>
        <taxon>Actinomycetota</taxon>
        <taxon>Actinomycetes</taxon>
        <taxon>Propionibacteriales</taxon>
        <taxon>Nocardioidaceae</taxon>
        <taxon>Nocardioides</taxon>
    </lineage>
</organism>
<evidence type="ECO:0000313" key="1">
    <source>
        <dbReference type="EMBL" id="MFC6152490.1"/>
    </source>
</evidence>
<dbReference type="InterPro" id="IPR021441">
    <property type="entry name" value="DUF3090"/>
</dbReference>
<dbReference type="EMBL" id="JBHSQI010000001">
    <property type="protein sequence ID" value="MFC6152490.1"/>
    <property type="molecule type" value="Genomic_DNA"/>
</dbReference>
<dbReference type="Proteomes" id="UP001596098">
    <property type="component" value="Unassembled WGS sequence"/>
</dbReference>
<dbReference type="RefSeq" id="WP_128220798.1">
    <property type="nucleotide sequence ID" value="NZ_CP034929.1"/>
</dbReference>
<name>A0ABW1QW01_9ACTN</name>
<protein>
    <submittedName>
        <fullName evidence="1">DUF3090 domain-containing protein</fullName>
    </submittedName>
</protein>